<evidence type="ECO:0000313" key="4">
    <source>
        <dbReference type="Proteomes" id="UP000019763"/>
    </source>
</evidence>
<reference evidence="3" key="1">
    <citation type="submission" date="2013-12" db="EMBL/GenBank/DDBJ databases">
        <authorList>
            <person name="Omoto C.K."/>
            <person name="Sibley D."/>
            <person name="Venepally P."/>
            <person name="Hadjithomas M."/>
            <person name="Karamycheva S."/>
            <person name="Brunk B."/>
            <person name="Roos D."/>
            <person name="Caler E."/>
            <person name="Lorenzi H."/>
        </authorList>
    </citation>
    <scope>NUCLEOTIDE SEQUENCE</scope>
</reference>
<accession>A0A023B109</accession>
<sequence length="596" mass="66619">MEEVKRQQVFEPVYHYVDDGREHGLLSRFEPGVRVLEAGYQVASMFKPLPMPIVFEKDAAVRMRDGVTIYVDVFRPTGQEKVPVIVAWSPYGKSGGTAPRTVKLFNVLGMDNSMLSGLAKFEGPDPAYWCSQGYAVCNPDARGVAHSEGNIHMIGTQEGRDGYDLIEWLATQDWCNGRVALSGTSYLAFSQWFIAAEQPPHLAAINPNEGLSDAYRDLCMRGGMPDLAFTKRLQINHVNANASALREDVYEEALRNPLANNSVWADKIPKFDRIIVPAYVVASYSNTLHTQGTFRAWRRMASEAKWLRIHNSQEWPDYYDAHSTEDRLLFFNYYLKGDKNGWAKTPQVRYAVLDLEGNDRLEQPAESFPPGDITDVKYYLDGMRRTLSPQAPEQELKATYCTETGLDLSDPNSSDPGKVSFIVRFEKETVVVGYPKVHLWVEAEGADDMDLFVLVQKLDCRGNHLAQFLVPNQGAIMGDLTEHGASVLRYKGSNGRLRVSARHLDKQLSTDTVPAHTFDRVEKLKKGEIVEVEIDMLPIGMVFYPGEQLRLVVSGKNDLGAIMPGNPAFAPENKGRHVIHTGGSRASYIQLPVKGG</sequence>
<dbReference type="InterPro" id="IPR008979">
    <property type="entry name" value="Galactose-bd-like_sf"/>
</dbReference>
<feature type="domain" description="Xaa-Pro dipeptidyl-peptidase C-terminal" evidence="2">
    <location>
        <begin position="328"/>
        <end position="590"/>
    </location>
</feature>
<evidence type="ECO:0000256" key="1">
    <source>
        <dbReference type="ARBA" id="ARBA00022801"/>
    </source>
</evidence>
<dbReference type="eggNOG" id="ENOG502QTIK">
    <property type="taxonomic scope" value="Eukaryota"/>
</dbReference>
<keyword evidence="1 3" id="KW-0378">Hydrolase</keyword>
<dbReference type="RefSeq" id="XP_011132327.1">
    <property type="nucleotide sequence ID" value="XM_011134025.1"/>
</dbReference>
<dbReference type="InterPro" id="IPR013736">
    <property type="entry name" value="Xaa-Pro_dipept_C"/>
</dbReference>
<dbReference type="InterPro" id="IPR029058">
    <property type="entry name" value="AB_hydrolase_fold"/>
</dbReference>
<dbReference type="InterPro" id="IPR000383">
    <property type="entry name" value="Xaa-Pro-like_dom"/>
</dbReference>
<dbReference type="SUPFAM" id="SSF53474">
    <property type="entry name" value="alpha/beta-Hydrolases"/>
    <property type="match status" value="1"/>
</dbReference>
<dbReference type="EMBL" id="AFNH02000996">
    <property type="protein sequence ID" value="EZG46257.1"/>
    <property type="molecule type" value="Genomic_DNA"/>
</dbReference>
<evidence type="ECO:0000313" key="3">
    <source>
        <dbReference type="EMBL" id="EZG46257.1"/>
    </source>
</evidence>
<proteinExistence type="predicted"/>
<keyword evidence="4" id="KW-1185">Reference proteome</keyword>
<name>A0A023B109_GRENI</name>
<evidence type="ECO:0000259" key="2">
    <source>
        <dbReference type="SMART" id="SM00939"/>
    </source>
</evidence>
<dbReference type="Gene3D" id="1.10.3020.20">
    <property type="match status" value="1"/>
</dbReference>
<dbReference type="GeneID" id="22914749"/>
<dbReference type="AlphaFoldDB" id="A0A023B109"/>
<dbReference type="GO" id="GO:0008239">
    <property type="term" value="F:dipeptidyl-peptidase activity"/>
    <property type="evidence" value="ECO:0007669"/>
    <property type="project" value="InterPro"/>
</dbReference>
<comment type="caution">
    <text evidence="3">The sequence shown here is derived from an EMBL/GenBank/DDBJ whole genome shotgun (WGS) entry which is preliminary data.</text>
</comment>
<dbReference type="Pfam" id="PF02129">
    <property type="entry name" value="Peptidase_S15"/>
    <property type="match status" value="1"/>
</dbReference>
<dbReference type="OrthoDB" id="2578740at2759"/>
<dbReference type="Gene3D" id="3.40.50.1820">
    <property type="entry name" value="alpha/beta hydrolase"/>
    <property type="match status" value="1"/>
</dbReference>
<dbReference type="PANTHER" id="PTHR43056:SF10">
    <property type="entry name" value="COCE_NOND FAMILY, PUTATIVE (AFU_ORTHOLOGUE AFUA_7G00600)-RELATED"/>
    <property type="match status" value="1"/>
</dbReference>
<gene>
    <name evidence="3" type="ORF">GNI_134310</name>
</gene>
<dbReference type="SUPFAM" id="SSF49785">
    <property type="entry name" value="Galactose-binding domain-like"/>
    <property type="match status" value="1"/>
</dbReference>
<dbReference type="SMART" id="SM00939">
    <property type="entry name" value="PepX_C"/>
    <property type="match status" value="1"/>
</dbReference>
<protein>
    <submittedName>
        <fullName evidence="3">CocE/NonD family hydrolase</fullName>
    </submittedName>
</protein>
<dbReference type="InterPro" id="IPR050585">
    <property type="entry name" value="Xaa-Pro_dipeptidyl-ppase/CocE"/>
</dbReference>
<dbReference type="InterPro" id="IPR005674">
    <property type="entry name" value="CocE/Ser_esterase"/>
</dbReference>
<dbReference type="OMA" id="DIFREQF"/>
<dbReference type="Gene3D" id="2.60.120.260">
    <property type="entry name" value="Galactose-binding domain-like"/>
    <property type="match status" value="1"/>
</dbReference>
<dbReference type="Pfam" id="PF08530">
    <property type="entry name" value="PepX_C"/>
    <property type="match status" value="1"/>
</dbReference>
<organism evidence="3 4">
    <name type="scientific">Gregarina niphandrodes</name>
    <name type="common">Septate eugregarine</name>
    <dbReference type="NCBI Taxonomy" id="110365"/>
    <lineage>
        <taxon>Eukaryota</taxon>
        <taxon>Sar</taxon>
        <taxon>Alveolata</taxon>
        <taxon>Apicomplexa</taxon>
        <taxon>Conoidasida</taxon>
        <taxon>Gregarinasina</taxon>
        <taxon>Eugregarinorida</taxon>
        <taxon>Gregarinidae</taxon>
        <taxon>Gregarina</taxon>
    </lineage>
</organism>
<dbReference type="VEuPathDB" id="CryptoDB:GNI_134310"/>
<dbReference type="Proteomes" id="UP000019763">
    <property type="component" value="Unassembled WGS sequence"/>
</dbReference>
<dbReference type="NCBIfam" id="TIGR00976">
    <property type="entry name" value="CocE_NonD"/>
    <property type="match status" value="1"/>
</dbReference>
<dbReference type="PANTHER" id="PTHR43056">
    <property type="entry name" value="PEPTIDASE S9 PROLYL OLIGOPEPTIDASE"/>
    <property type="match status" value="1"/>
</dbReference>